<feature type="chain" id="PRO_5002993136" evidence="1">
    <location>
        <begin position="17"/>
        <end position="59"/>
    </location>
</feature>
<dbReference type="AlphaFoldDB" id="C8VGW6"/>
<reference evidence="3" key="2">
    <citation type="journal article" date="2009" name="Fungal Genet. Biol.">
        <title>The 2008 update of the Aspergillus nidulans genome annotation: a community effort.</title>
        <authorList>
            <person name="Wortman J.R."/>
            <person name="Gilsenan J.M."/>
            <person name="Joardar V."/>
            <person name="Deegan J."/>
            <person name="Clutterbuck J."/>
            <person name="Andersen M.R."/>
            <person name="Archer D."/>
            <person name="Bencina M."/>
            <person name="Braus G."/>
            <person name="Coutinho P."/>
            <person name="von Dohren H."/>
            <person name="Doonan J."/>
            <person name="Driessen A.J."/>
            <person name="Durek P."/>
            <person name="Espeso E."/>
            <person name="Fekete E."/>
            <person name="Flipphi M."/>
            <person name="Estrada C.G."/>
            <person name="Geysens S."/>
            <person name="Goldman G."/>
            <person name="de Groot P.W."/>
            <person name="Hansen K."/>
            <person name="Harris S.D."/>
            <person name="Heinekamp T."/>
            <person name="Helmstaedt K."/>
            <person name="Henrissat B."/>
            <person name="Hofmann G."/>
            <person name="Homan T."/>
            <person name="Horio T."/>
            <person name="Horiuchi H."/>
            <person name="James S."/>
            <person name="Jones M."/>
            <person name="Karaffa L."/>
            <person name="Karanyi Z."/>
            <person name="Kato M."/>
            <person name="Keller N."/>
            <person name="Kelly D.E."/>
            <person name="Kiel J.A."/>
            <person name="Kim J.M."/>
            <person name="van der Klei I.J."/>
            <person name="Klis F.M."/>
            <person name="Kovalchuk A."/>
            <person name="Krasevec N."/>
            <person name="Kubicek C.P."/>
            <person name="Liu B."/>
            <person name="Maccabe A."/>
            <person name="Meyer V."/>
            <person name="Mirabito P."/>
            <person name="Miskei M."/>
            <person name="Mos M."/>
            <person name="Mullins J."/>
            <person name="Nelson D.R."/>
            <person name="Nielsen J."/>
            <person name="Oakley B.R."/>
            <person name="Osmani S.A."/>
            <person name="Pakula T."/>
            <person name="Paszewski A."/>
            <person name="Paulsen I."/>
            <person name="Pilsyk S."/>
            <person name="Pocsi I."/>
            <person name="Punt P.J."/>
            <person name="Ram A.F."/>
            <person name="Ren Q."/>
            <person name="Robellet X."/>
            <person name="Robson G."/>
            <person name="Seiboth B."/>
            <person name="van Solingen P."/>
            <person name="Specht T."/>
            <person name="Sun J."/>
            <person name="Taheri-Talesh N."/>
            <person name="Takeshita N."/>
            <person name="Ussery D."/>
            <person name="vanKuyk P.A."/>
            <person name="Visser H."/>
            <person name="van de Vondervoort P.J."/>
            <person name="de Vries R.P."/>
            <person name="Walton J."/>
            <person name="Xiang X."/>
            <person name="Xiong Y."/>
            <person name="Zeng A.P."/>
            <person name="Brandt B.W."/>
            <person name="Cornell M.J."/>
            <person name="van den Hondel C.A."/>
            <person name="Visser J."/>
            <person name="Oliver S.G."/>
            <person name="Turner G."/>
        </authorList>
    </citation>
    <scope>GENOME REANNOTATION</scope>
    <source>
        <strain evidence="3">FGSC A4 / ATCC 38163 / CBS 112.46 / NRRL 194 / M139</strain>
    </source>
</reference>
<keyword evidence="3" id="KW-1185">Reference proteome</keyword>
<evidence type="ECO:0000313" key="2">
    <source>
        <dbReference type="EMBL" id="CBF82120.1"/>
    </source>
</evidence>
<dbReference type="GeneID" id="74897052"/>
<dbReference type="HOGENOM" id="CLU_2960724_0_0_1"/>
<dbReference type="VEuPathDB" id="FungiDB:AN11475"/>
<dbReference type="KEGG" id="ani:ANIA_11475"/>
<reference evidence="3" key="1">
    <citation type="journal article" date="2005" name="Nature">
        <title>Sequencing of Aspergillus nidulans and comparative analysis with A. fumigatus and A. oryzae.</title>
        <authorList>
            <person name="Galagan J.E."/>
            <person name="Calvo S.E."/>
            <person name="Cuomo C."/>
            <person name="Ma L.J."/>
            <person name="Wortman J.R."/>
            <person name="Batzoglou S."/>
            <person name="Lee S.I."/>
            <person name="Basturkmen M."/>
            <person name="Spevak C.C."/>
            <person name="Clutterbuck J."/>
            <person name="Kapitonov V."/>
            <person name="Jurka J."/>
            <person name="Scazzocchio C."/>
            <person name="Farman M."/>
            <person name="Butler J."/>
            <person name="Purcell S."/>
            <person name="Harris S."/>
            <person name="Braus G.H."/>
            <person name="Draht O."/>
            <person name="Busch S."/>
            <person name="D'Enfert C."/>
            <person name="Bouchier C."/>
            <person name="Goldman G.H."/>
            <person name="Bell-Pedersen D."/>
            <person name="Griffiths-Jones S."/>
            <person name="Doonan J.H."/>
            <person name="Yu J."/>
            <person name="Vienken K."/>
            <person name="Pain A."/>
            <person name="Freitag M."/>
            <person name="Selker E.U."/>
            <person name="Archer D.B."/>
            <person name="Penalva M.A."/>
            <person name="Oakley B.R."/>
            <person name="Momany M."/>
            <person name="Tanaka T."/>
            <person name="Kumagai T."/>
            <person name="Asai K."/>
            <person name="Machida M."/>
            <person name="Nierman W.C."/>
            <person name="Denning D.W."/>
            <person name="Caddick M."/>
            <person name="Hynes M."/>
            <person name="Paoletti M."/>
            <person name="Fischer R."/>
            <person name="Miller B."/>
            <person name="Dyer P."/>
            <person name="Sachs M.S."/>
            <person name="Osmani S.A."/>
            <person name="Birren B.W."/>
        </authorList>
    </citation>
    <scope>NUCLEOTIDE SEQUENCE [LARGE SCALE GENOMIC DNA]</scope>
    <source>
        <strain evidence="3">FGSC A4 / ATCC 38163 / CBS 112.46 / NRRL 194 / M139</strain>
    </source>
</reference>
<accession>C8VGW6</accession>
<dbReference type="Proteomes" id="UP000000560">
    <property type="component" value="Chromosome V"/>
</dbReference>
<organism evidence="2 3">
    <name type="scientific">Emericella nidulans (strain FGSC A4 / ATCC 38163 / CBS 112.46 / NRRL 194 / M139)</name>
    <name type="common">Aspergillus nidulans</name>
    <dbReference type="NCBI Taxonomy" id="227321"/>
    <lineage>
        <taxon>Eukaryota</taxon>
        <taxon>Fungi</taxon>
        <taxon>Dikarya</taxon>
        <taxon>Ascomycota</taxon>
        <taxon>Pezizomycotina</taxon>
        <taxon>Eurotiomycetes</taxon>
        <taxon>Eurotiomycetidae</taxon>
        <taxon>Eurotiales</taxon>
        <taxon>Aspergillaceae</taxon>
        <taxon>Aspergillus</taxon>
        <taxon>Aspergillus subgen. Nidulantes</taxon>
    </lineage>
</organism>
<evidence type="ECO:0000256" key="1">
    <source>
        <dbReference type="SAM" id="SignalP"/>
    </source>
</evidence>
<evidence type="ECO:0000313" key="3">
    <source>
        <dbReference type="Proteomes" id="UP000000560"/>
    </source>
</evidence>
<dbReference type="EMBL" id="BN001305">
    <property type="protein sequence ID" value="CBF82120.1"/>
    <property type="molecule type" value="Genomic_DNA"/>
</dbReference>
<feature type="signal peptide" evidence="1">
    <location>
        <begin position="1"/>
        <end position="16"/>
    </location>
</feature>
<proteinExistence type="predicted"/>
<dbReference type="RefSeq" id="XP_050468286.1">
    <property type="nucleotide sequence ID" value="XM_050612353.1"/>
</dbReference>
<keyword evidence="1" id="KW-0732">Signal</keyword>
<sequence>MILLTLLIRPISPAEPSEPSQIPGLIVICGPPDFPRVNVFPIYVVSRLASSATDSFYSE</sequence>
<gene>
    <name evidence="2" type="ORF">ANIA_11475</name>
</gene>
<dbReference type="InParanoid" id="C8VGW6"/>
<protein>
    <submittedName>
        <fullName evidence="2">Uncharacterized protein</fullName>
    </submittedName>
</protein>
<name>C8VGW6_EMENI</name>